<protein>
    <submittedName>
        <fullName evidence="3">Putative spermidine/putrescine transport system substrate-binding protein</fullName>
    </submittedName>
</protein>
<dbReference type="RefSeq" id="WP_085933898.1">
    <property type="nucleotide sequence ID" value="NZ_FUWJ01000002.1"/>
</dbReference>
<keyword evidence="2" id="KW-0574">Periplasm</keyword>
<evidence type="ECO:0000256" key="1">
    <source>
        <dbReference type="ARBA" id="ARBA00022729"/>
    </source>
</evidence>
<sequence length="434" mass="48214">MTRKISGNHRRLNRRTLLKGAAAGGTLATTEVLLGFPTVWAQNTKDVTLVHAGGSYAAIKEIGDQATKDLGFKIVMQAITDDVQLNRSLTQPNTIDINNIDSTKMPYLVGKGVLQPVPVAKYKYWDETVPLFTKGTYPNGQPVSSQGLSPLEAMFYDGKDAKKLAGKPTEWLTMIPTIYNADTLGIRPDLVGGRDKITSWKDLLDPKFKGKTALVDYAPVGVIDAAMAIEARGDFKYGDKGNMTKEEIDKTIKILIDLKKGGHFRSFWSTFDQSVNLMASGEVVIQSMWSPAVTAVRSRGIDCYFVPLKEGYRGWTVGLAPMAHLSGLKLECAYEYMNWFNSGWQGGFIAKQGYYSAVPSTAKKFLTAEEWDYWYDGKPAAVDIKDPYGALMEKKGATRDGGAIWDRMGHIACWNTVMDEDRYLTRRWNEFVSS</sequence>
<keyword evidence="4" id="KW-1185">Reference proteome</keyword>
<dbReference type="Gene3D" id="3.40.190.10">
    <property type="entry name" value="Periplasmic binding protein-like II"/>
    <property type="match status" value="1"/>
</dbReference>
<accession>A0A1T4NAJ8</accession>
<evidence type="ECO:0000313" key="4">
    <source>
        <dbReference type="Proteomes" id="UP000190092"/>
    </source>
</evidence>
<dbReference type="AlphaFoldDB" id="A0A1T4NAJ8"/>
<dbReference type="Pfam" id="PF13416">
    <property type="entry name" value="SBP_bac_8"/>
    <property type="match status" value="1"/>
</dbReference>
<evidence type="ECO:0000256" key="2">
    <source>
        <dbReference type="ARBA" id="ARBA00022764"/>
    </source>
</evidence>
<dbReference type="PANTHER" id="PTHR30222">
    <property type="entry name" value="SPERMIDINE/PUTRESCINE-BINDING PERIPLASMIC PROTEIN"/>
    <property type="match status" value="1"/>
</dbReference>
<dbReference type="PANTHER" id="PTHR30222:SF17">
    <property type="entry name" value="SPERMIDINE_PUTRESCINE-BINDING PERIPLASMIC PROTEIN"/>
    <property type="match status" value="1"/>
</dbReference>
<dbReference type="PROSITE" id="PS51318">
    <property type="entry name" value="TAT"/>
    <property type="match status" value="1"/>
</dbReference>
<reference evidence="4" key="1">
    <citation type="submission" date="2017-02" db="EMBL/GenBank/DDBJ databases">
        <authorList>
            <person name="Varghese N."/>
            <person name="Submissions S."/>
        </authorList>
    </citation>
    <scope>NUCLEOTIDE SEQUENCE [LARGE SCALE GENOMIC DNA]</scope>
    <source>
        <strain evidence="4">ATCC 27094</strain>
    </source>
</reference>
<keyword evidence="1" id="KW-0732">Signal</keyword>
<organism evidence="3 4">
    <name type="scientific">Enhydrobacter aerosaccus</name>
    <dbReference type="NCBI Taxonomy" id="225324"/>
    <lineage>
        <taxon>Bacteria</taxon>
        <taxon>Pseudomonadati</taxon>
        <taxon>Pseudomonadota</taxon>
        <taxon>Alphaproteobacteria</taxon>
        <taxon>Hyphomicrobiales</taxon>
        <taxon>Enhydrobacter</taxon>
    </lineage>
</organism>
<proteinExistence type="predicted"/>
<dbReference type="InterPro" id="IPR006059">
    <property type="entry name" value="SBP"/>
</dbReference>
<dbReference type="STRING" id="225324.SAMN02745126_02187"/>
<dbReference type="EMBL" id="FUWJ01000002">
    <property type="protein sequence ID" value="SJZ76126.1"/>
    <property type="molecule type" value="Genomic_DNA"/>
</dbReference>
<dbReference type="InterPro" id="IPR006311">
    <property type="entry name" value="TAT_signal"/>
</dbReference>
<dbReference type="OrthoDB" id="9812255at2"/>
<name>A0A1T4NAJ8_9HYPH</name>
<gene>
    <name evidence="3" type="ORF">SAMN02745126_02187</name>
</gene>
<evidence type="ECO:0000313" key="3">
    <source>
        <dbReference type="EMBL" id="SJZ76126.1"/>
    </source>
</evidence>
<dbReference type="Proteomes" id="UP000190092">
    <property type="component" value="Unassembled WGS sequence"/>
</dbReference>
<dbReference type="SUPFAM" id="SSF53850">
    <property type="entry name" value="Periplasmic binding protein-like II"/>
    <property type="match status" value="1"/>
</dbReference>